<gene>
    <name evidence="1" type="ORF">L6452_20546</name>
</gene>
<evidence type="ECO:0000313" key="1">
    <source>
        <dbReference type="EMBL" id="KAI3719644.1"/>
    </source>
</evidence>
<dbReference type="Proteomes" id="UP001055879">
    <property type="component" value="Linkage Group LG06"/>
</dbReference>
<comment type="caution">
    <text evidence="1">The sequence shown here is derived from an EMBL/GenBank/DDBJ whole genome shotgun (WGS) entry which is preliminary data.</text>
</comment>
<sequence length="421" mass="47748">MSGGVASPWIFGTFLLSSSSTSLAMEFSTSPVTCGGGAVCRSQFRPPKDLKFVLHDALDSSGFNTTYARKAREGFCSQIRKLSNIERETSIIINGDVDLGKTALHIAAEDDSLISHSSVPLPVDAFMQRLDDLSMGYCSRYHSSFRSSPDNFLECLERYMYVDKGFRRTNSSNQLEQRAVYLHSVLTHRVGSMSMLSLIYSEILKMLRLWSLLDFDVEIFSHNDSYGSPRGYIKQKTTESDQQHIVTTESLLLKILRDLKNAFWPFQLDQSRSPFLRAAEAAYCSDRSADVDKSGLQLASAKAARHRLERGVWTSVRFGDIRRALSACERLIILDADSTELRDYGVLLYHCGFYKESLQYLKLYQDTEKSTTMKQLQDSLRKQEEDAVEKLIIRLNLILMEDDKTRPSSIASSLYNNTDPW</sequence>
<reference evidence="2" key="1">
    <citation type="journal article" date="2022" name="Mol. Ecol. Resour.">
        <title>The genomes of chicory, endive, great burdock and yacon provide insights into Asteraceae palaeo-polyploidization history and plant inulin production.</title>
        <authorList>
            <person name="Fan W."/>
            <person name="Wang S."/>
            <person name="Wang H."/>
            <person name="Wang A."/>
            <person name="Jiang F."/>
            <person name="Liu H."/>
            <person name="Zhao H."/>
            <person name="Xu D."/>
            <person name="Zhang Y."/>
        </authorList>
    </citation>
    <scope>NUCLEOTIDE SEQUENCE [LARGE SCALE GENOMIC DNA]</scope>
    <source>
        <strain evidence="2">cv. Niubang</strain>
    </source>
</reference>
<name>A0ACB9BB81_ARCLA</name>
<keyword evidence="2" id="KW-1185">Reference proteome</keyword>
<protein>
    <submittedName>
        <fullName evidence="1">Uncharacterized protein</fullName>
    </submittedName>
</protein>
<reference evidence="1 2" key="2">
    <citation type="journal article" date="2022" name="Mol. Ecol. Resour.">
        <title>The genomes of chicory, endive, great burdock and yacon provide insights into Asteraceae paleo-polyploidization history and plant inulin production.</title>
        <authorList>
            <person name="Fan W."/>
            <person name="Wang S."/>
            <person name="Wang H."/>
            <person name="Wang A."/>
            <person name="Jiang F."/>
            <person name="Liu H."/>
            <person name="Zhao H."/>
            <person name="Xu D."/>
            <person name="Zhang Y."/>
        </authorList>
    </citation>
    <scope>NUCLEOTIDE SEQUENCE [LARGE SCALE GENOMIC DNA]</scope>
    <source>
        <strain evidence="2">cv. Niubang</strain>
    </source>
</reference>
<accession>A0ACB9BB81</accession>
<evidence type="ECO:0000313" key="2">
    <source>
        <dbReference type="Proteomes" id="UP001055879"/>
    </source>
</evidence>
<dbReference type="EMBL" id="CM042052">
    <property type="protein sequence ID" value="KAI3719644.1"/>
    <property type="molecule type" value="Genomic_DNA"/>
</dbReference>
<organism evidence="1 2">
    <name type="scientific">Arctium lappa</name>
    <name type="common">Greater burdock</name>
    <name type="synonym">Lappa major</name>
    <dbReference type="NCBI Taxonomy" id="4217"/>
    <lineage>
        <taxon>Eukaryota</taxon>
        <taxon>Viridiplantae</taxon>
        <taxon>Streptophyta</taxon>
        <taxon>Embryophyta</taxon>
        <taxon>Tracheophyta</taxon>
        <taxon>Spermatophyta</taxon>
        <taxon>Magnoliopsida</taxon>
        <taxon>eudicotyledons</taxon>
        <taxon>Gunneridae</taxon>
        <taxon>Pentapetalae</taxon>
        <taxon>asterids</taxon>
        <taxon>campanulids</taxon>
        <taxon>Asterales</taxon>
        <taxon>Asteraceae</taxon>
        <taxon>Carduoideae</taxon>
        <taxon>Cardueae</taxon>
        <taxon>Arctiinae</taxon>
        <taxon>Arctium</taxon>
    </lineage>
</organism>
<proteinExistence type="predicted"/>